<keyword evidence="3" id="KW-1185">Reference proteome</keyword>
<dbReference type="InterPro" id="IPR029058">
    <property type="entry name" value="AB_hydrolase_fold"/>
</dbReference>
<dbReference type="AlphaFoldDB" id="A4CMI0"/>
<dbReference type="EMBL" id="CP001712">
    <property type="protein sequence ID" value="EAR14872.1"/>
    <property type="molecule type" value="Genomic_DNA"/>
</dbReference>
<reference evidence="2 3" key="1">
    <citation type="journal article" date="2009" name="J. Bacteriol.">
        <title>Complete genome sequence of Robiginitalea biformata HTCC2501.</title>
        <authorList>
            <person name="Oh H.M."/>
            <person name="Giovannoni S.J."/>
            <person name="Lee K."/>
            <person name="Ferriera S."/>
            <person name="Johnson J."/>
            <person name="Cho J.C."/>
        </authorList>
    </citation>
    <scope>NUCLEOTIDE SEQUENCE [LARGE SCALE GENOMIC DNA]</scope>
    <source>
        <strain evidence="3">ATCC BAA-864 / HTCC2501 / KCTC 12146</strain>
    </source>
</reference>
<evidence type="ECO:0008006" key="4">
    <source>
        <dbReference type="Google" id="ProtNLM"/>
    </source>
</evidence>
<dbReference type="eggNOG" id="COG3509">
    <property type="taxonomic scope" value="Bacteria"/>
</dbReference>
<evidence type="ECO:0000256" key="1">
    <source>
        <dbReference type="SAM" id="SignalP"/>
    </source>
</evidence>
<dbReference type="SUPFAM" id="SSF53474">
    <property type="entry name" value="alpha/beta-Hydrolases"/>
    <property type="match status" value="1"/>
</dbReference>
<dbReference type="STRING" id="313596.RB2501_11117"/>
<evidence type="ECO:0000313" key="2">
    <source>
        <dbReference type="EMBL" id="EAR14872.1"/>
    </source>
</evidence>
<gene>
    <name evidence="2" type="ordered locus">RB2501_11117</name>
</gene>
<dbReference type="KEGG" id="rbi:RB2501_11117"/>
<dbReference type="Gene3D" id="3.40.50.1820">
    <property type="entry name" value="alpha/beta hydrolase"/>
    <property type="match status" value="1"/>
</dbReference>
<sequence length="471" mass="52938">MKKSYFLFLVLLSAFTAQAQELRLKKGAINENLPVIDSIGQDLSIYLPSDFDPAGSWPVLFVCDFSGDTNRALRYFQGAAELNGYILAASRKLVDSTQLTDGVLRFARSLEFLHGILPLDKDRLYAAGIGKGGEFASLMPNLVRAVSGVLTAGAGPPNTELLNAREPFDYVALLSRSDYRYPNMRLAEEPLSRKRLDHHQLYYNGSGGLPDEDLLGLGVATLTLLAIKAGVIPTDSVLVRETLQGYRSRSDVMRQQGDVLVAYNMLEQAIDLFDGLADTGDLKDAQRSLRRTSAYRTRKREAANLALKEEILRQDYAYYLEEDVLNFNLDNLGWWRHQLETIAKYKAGASPEDQRLGLRLEGYLRALADDYIRIARTAGEQPDDDALVLLHMLKTLIDPEVPANYLTVISLASKYDDFGTALFYLEELLKTGYADRQRLYDLEHTALLRISPEFNALVEKYLQEARYEIPE</sequence>
<dbReference type="HOGENOM" id="CLU_046260_0_0_10"/>
<name>A4CMI0_ROBBH</name>
<feature type="signal peptide" evidence="1">
    <location>
        <begin position="1"/>
        <end position="19"/>
    </location>
</feature>
<dbReference type="OrthoDB" id="1123157at2"/>
<dbReference type="RefSeq" id="WP_015754193.1">
    <property type="nucleotide sequence ID" value="NC_013222.1"/>
</dbReference>
<organism evidence="2 3">
    <name type="scientific">Robiginitalea biformata (strain ATCC BAA-864 / DSM 15991 / KCTC 12146 / HTCC2501)</name>
    <dbReference type="NCBI Taxonomy" id="313596"/>
    <lineage>
        <taxon>Bacteria</taxon>
        <taxon>Pseudomonadati</taxon>
        <taxon>Bacteroidota</taxon>
        <taxon>Flavobacteriia</taxon>
        <taxon>Flavobacteriales</taxon>
        <taxon>Flavobacteriaceae</taxon>
        <taxon>Robiginitalea</taxon>
    </lineage>
</organism>
<dbReference type="Proteomes" id="UP000009049">
    <property type="component" value="Chromosome"/>
</dbReference>
<keyword evidence="1" id="KW-0732">Signal</keyword>
<protein>
    <recommendedName>
        <fullName evidence="4">Alpha/beta hydrolase</fullName>
    </recommendedName>
</protein>
<proteinExistence type="predicted"/>
<accession>A4CMI0</accession>
<evidence type="ECO:0000313" key="3">
    <source>
        <dbReference type="Proteomes" id="UP000009049"/>
    </source>
</evidence>
<feature type="chain" id="PRO_5002667566" description="Alpha/beta hydrolase" evidence="1">
    <location>
        <begin position="20"/>
        <end position="471"/>
    </location>
</feature>